<organism evidence="1 2">
    <name type="scientific">Cyclobacterium qasimii M12-11B</name>
    <dbReference type="NCBI Taxonomy" id="641524"/>
    <lineage>
        <taxon>Bacteria</taxon>
        <taxon>Pseudomonadati</taxon>
        <taxon>Bacteroidota</taxon>
        <taxon>Cytophagia</taxon>
        <taxon>Cytophagales</taxon>
        <taxon>Cyclobacteriaceae</taxon>
        <taxon>Cyclobacterium</taxon>
    </lineage>
</organism>
<protein>
    <submittedName>
        <fullName evidence="1">Uncharacterized protein</fullName>
    </submittedName>
</protein>
<dbReference type="STRING" id="641524.ADICYQ_5135"/>
<evidence type="ECO:0000313" key="1">
    <source>
        <dbReference type="EMBL" id="EPR65875.1"/>
    </source>
</evidence>
<reference evidence="1 2" key="1">
    <citation type="journal article" date="2013" name="Genome Announc.">
        <title>Draft Genome Sequence of Cyclobacterium qasimii Strain M12-11BT, Isolated from Arctic Marine Sediment.</title>
        <authorList>
            <person name="Shivaji S."/>
            <person name="Ara S."/>
            <person name="Singh A."/>
            <person name="Kumar Pinnaka A."/>
        </authorList>
    </citation>
    <scope>NUCLEOTIDE SEQUENCE [LARGE SCALE GENOMIC DNA]</scope>
    <source>
        <strain evidence="1 2">M12-11B</strain>
    </source>
</reference>
<proteinExistence type="predicted"/>
<sequence>MNLDRSSLFNEINDKNIHWNFLEKYQLFGNIVGEEVNDKIMF</sequence>
<name>S7V6K4_9BACT</name>
<comment type="caution">
    <text evidence="1">The sequence shown here is derived from an EMBL/GenBank/DDBJ whole genome shotgun (WGS) entry which is preliminary data.</text>
</comment>
<dbReference type="EMBL" id="ATNM01000173">
    <property type="protein sequence ID" value="EPR65875.1"/>
    <property type="molecule type" value="Genomic_DNA"/>
</dbReference>
<gene>
    <name evidence="1" type="ORF">ADICYQ_5135</name>
</gene>
<evidence type="ECO:0000313" key="2">
    <source>
        <dbReference type="Proteomes" id="UP000014974"/>
    </source>
</evidence>
<dbReference type="AlphaFoldDB" id="S7V6K4"/>
<accession>S7V6K4</accession>
<dbReference type="Proteomes" id="UP000014974">
    <property type="component" value="Unassembled WGS sequence"/>
</dbReference>